<comment type="similarity">
    <text evidence="2">Belongs to the ARR-like family.</text>
</comment>
<feature type="domain" description="Response regulatory" evidence="11">
    <location>
        <begin position="92"/>
        <end position="210"/>
    </location>
</feature>
<feature type="region of interest" description="Disordered" evidence="10">
    <location>
        <begin position="447"/>
        <end position="511"/>
    </location>
</feature>
<evidence type="ECO:0000256" key="3">
    <source>
        <dbReference type="ARBA" id="ARBA00023012"/>
    </source>
</evidence>
<name>A0AAD8NT40_TARER</name>
<feature type="compositionally biased region" description="Low complexity" evidence="10">
    <location>
        <begin position="215"/>
        <end position="227"/>
    </location>
</feature>
<evidence type="ECO:0000256" key="6">
    <source>
        <dbReference type="ARBA" id="ARBA00023163"/>
    </source>
</evidence>
<gene>
    <name evidence="13" type="ORF">QVD17_28828</name>
</gene>
<evidence type="ECO:0000256" key="2">
    <source>
        <dbReference type="ARBA" id="ARBA00010330"/>
    </source>
</evidence>
<evidence type="ECO:0000313" key="13">
    <source>
        <dbReference type="EMBL" id="KAK1419611.1"/>
    </source>
</evidence>
<dbReference type="SMART" id="SM00448">
    <property type="entry name" value="REC"/>
    <property type="match status" value="1"/>
</dbReference>
<dbReference type="FunFam" id="3.40.50.2300:FF:000214">
    <property type="entry name" value="Two-component response regulator-like PRR37"/>
    <property type="match status" value="1"/>
</dbReference>
<keyword evidence="7 9" id="KW-0539">Nucleus</keyword>
<reference evidence="13" key="1">
    <citation type="journal article" date="2023" name="bioRxiv">
        <title>Improved chromosome-level genome assembly for marigold (Tagetes erecta).</title>
        <authorList>
            <person name="Jiang F."/>
            <person name="Yuan L."/>
            <person name="Wang S."/>
            <person name="Wang H."/>
            <person name="Xu D."/>
            <person name="Wang A."/>
            <person name="Fan W."/>
        </authorList>
    </citation>
    <scope>NUCLEOTIDE SEQUENCE</scope>
    <source>
        <strain evidence="13">WSJ</strain>
        <tissue evidence="13">Leaf</tissue>
    </source>
</reference>
<evidence type="ECO:0000256" key="9">
    <source>
        <dbReference type="PROSITE-ProRule" id="PRU00357"/>
    </source>
</evidence>
<evidence type="ECO:0000256" key="10">
    <source>
        <dbReference type="SAM" id="MobiDB-lite"/>
    </source>
</evidence>
<evidence type="ECO:0000259" key="11">
    <source>
        <dbReference type="PROSITE" id="PS50110"/>
    </source>
</evidence>
<evidence type="ECO:0000256" key="7">
    <source>
        <dbReference type="ARBA" id="ARBA00023242"/>
    </source>
</evidence>
<keyword evidence="4" id="KW-0805">Transcription regulation</keyword>
<dbReference type="InterPro" id="IPR045279">
    <property type="entry name" value="ARR-like"/>
</dbReference>
<dbReference type="Pfam" id="PF00072">
    <property type="entry name" value="Response_reg"/>
    <property type="match status" value="1"/>
</dbReference>
<dbReference type="SUPFAM" id="SSF52172">
    <property type="entry name" value="CheY-like"/>
    <property type="match status" value="1"/>
</dbReference>
<dbReference type="GO" id="GO:0045892">
    <property type="term" value="P:negative regulation of DNA-templated transcription"/>
    <property type="evidence" value="ECO:0007669"/>
    <property type="project" value="UniProtKB-ARBA"/>
</dbReference>
<dbReference type="GO" id="GO:0007623">
    <property type="term" value="P:circadian rhythm"/>
    <property type="evidence" value="ECO:0007669"/>
    <property type="project" value="UniProtKB-ARBA"/>
</dbReference>
<protein>
    <submittedName>
        <fullName evidence="13">Uncharacterized protein</fullName>
    </submittedName>
</protein>
<dbReference type="GO" id="GO:0005634">
    <property type="term" value="C:nucleus"/>
    <property type="evidence" value="ECO:0007669"/>
    <property type="project" value="UniProtKB-SubCell"/>
</dbReference>
<feature type="region of interest" description="Disordered" evidence="10">
    <location>
        <begin position="215"/>
        <end position="277"/>
    </location>
</feature>
<comment type="caution">
    <text evidence="13">The sequence shown here is derived from an EMBL/GenBank/DDBJ whole genome shotgun (WGS) entry which is preliminary data.</text>
</comment>
<dbReference type="GO" id="GO:0000160">
    <property type="term" value="P:phosphorelay signal transduction system"/>
    <property type="evidence" value="ECO:0007669"/>
    <property type="project" value="UniProtKB-KW"/>
</dbReference>
<comment type="caution">
    <text evidence="8">Lacks conserved residue(s) required for the propagation of feature annotation.</text>
</comment>
<dbReference type="EMBL" id="JAUHHV010000007">
    <property type="protein sequence ID" value="KAK1419611.1"/>
    <property type="molecule type" value="Genomic_DNA"/>
</dbReference>
<feature type="compositionally biased region" description="Polar residues" evidence="10">
    <location>
        <begin position="468"/>
        <end position="503"/>
    </location>
</feature>
<dbReference type="PROSITE" id="PS50110">
    <property type="entry name" value="RESPONSE_REGULATORY"/>
    <property type="match status" value="1"/>
</dbReference>
<organism evidence="13 14">
    <name type="scientific">Tagetes erecta</name>
    <name type="common">African marigold</name>
    <dbReference type="NCBI Taxonomy" id="13708"/>
    <lineage>
        <taxon>Eukaryota</taxon>
        <taxon>Viridiplantae</taxon>
        <taxon>Streptophyta</taxon>
        <taxon>Embryophyta</taxon>
        <taxon>Tracheophyta</taxon>
        <taxon>Spermatophyta</taxon>
        <taxon>Magnoliopsida</taxon>
        <taxon>eudicotyledons</taxon>
        <taxon>Gunneridae</taxon>
        <taxon>Pentapetalae</taxon>
        <taxon>asterids</taxon>
        <taxon>campanulids</taxon>
        <taxon>Asterales</taxon>
        <taxon>Asteraceae</taxon>
        <taxon>Asteroideae</taxon>
        <taxon>Heliantheae alliance</taxon>
        <taxon>Tageteae</taxon>
        <taxon>Tagetes</taxon>
    </lineage>
</organism>
<dbReference type="AlphaFoldDB" id="A0AAD8NT40"/>
<feature type="domain" description="CCT" evidence="12">
    <location>
        <begin position="667"/>
        <end position="709"/>
    </location>
</feature>
<keyword evidence="5" id="KW-0090">Biological rhythms</keyword>
<evidence type="ECO:0000313" key="14">
    <source>
        <dbReference type="Proteomes" id="UP001229421"/>
    </source>
</evidence>
<feature type="compositionally biased region" description="Basic and acidic residues" evidence="10">
    <location>
        <begin position="228"/>
        <end position="240"/>
    </location>
</feature>
<dbReference type="InterPro" id="IPR010402">
    <property type="entry name" value="CCT_domain"/>
</dbReference>
<evidence type="ECO:0000259" key="12">
    <source>
        <dbReference type="PROSITE" id="PS51017"/>
    </source>
</evidence>
<keyword evidence="3" id="KW-0902">Two-component regulatory system</keyword>
<keyword evidence="14" id="KW-1185">Reference proteome</keyword>
<dbReference type="Proteomes" id="UP001229421">
    <property type="component" value="Unassembled WGS sequence"/>
</dbReference>
<dbReference type="InterPro" id="IPR001789">
    <property type="entry name" value="Sig_transdc_resp-reg_receiver"/>
</dbReference>
<dbReference type="Gene3D" id="3.40.50.2300">
    <property type="match status" value="1"/>
</dbReference>
<accession>A0AAD8NT40</accession>
<dbReference type="GO" id="GO:0010017">
    <property type="term" value="P:red or far-red light signaling pathway"/>
    <property type="evidence" value="ECO:0007669"/>
    <property type="project" value="UniProtKB-ARBA"/>
</dbReference>
<evidence type="ECO:0000256" key="1">
    <source>
        <dbReference type="ARBA" id="ARBA00004123"/>
    </source>
</evidence>
<feature type="region of interest" description="Disordered" evidence="10">
    <location>
        <begin position="363"/>
        <end position="384"/>
    </location>
</feature>
<feature type="region of interest" description="Disordered" evidence="10">
    <location>
        <begin position="694"/>
        <end position="718"/>
    </location>
</feature>
<dbReference type="PANTHER" id="PTHR43874:SF117">
    <property type="entry name" value="TWO-COMPONENT RESPONSE REGULATOR-LIKE APRR3"/>
    <property type="match status" value="1"/>
</dbReference>
<dbReference type="PROSITE" id="PS51017">
    <property type="entry name" value="CCT"/>
    <property type="match status" value="1"/>
</dbReference>
<evidence type="ECO:0000256" key="4">
    <source>
        <dbReference type="ARBA" id="ARBA00023015"/>
    </source>
</evidence>
<dbReference type="Pfam" id="PF06203">
    <property type="entry name" value="CCT"/>
    <property type="match status" value="1"/>
</dbReference>
<feature type="compositionally biased region" description="Polar residues" evidence="10">
    <location>
        <begin position="447"/>
        <end position="458"/>
    </location>
</feature>
<sequence>MRNVGIDIHVLAPKGLAELNHHNRVDLKEVRNVAPFDGQGTCVEDESRTNEDVNSIRPIDLGQPNVALHRQDQQPQGSVVQWESFLPLRSLKVLLVENDDSTRHVVSALLRNCGYEVTSVANGVEAWKLLIDLNKQVDLVLTEVVMPYISGIGLLCKIMNHVTRKNIPVIMMSSDDSMGIVFNCLSRGAVDFLVKPIRKNELKNLWQHVWRKCHSQSSGSGSGSESGIQDHKSTKSRSIEESDDGSDNSDEDDEASIELNAKGGSDNGSGTQNSWPKRVVEVDSSQANILWDKEPNPHDITSAQVARSETSKLEIIEMGKDLKIGGPKSSSFEVEETKKTCESNMKKVGDKLDIGMQVGCKNGTPGTEPLGGTNASNALKETPKPNHLLKRINTEDKSIYYSKESPALELSLKRTRDVDDTDVSAQERNILRHSSLSKFSRYNTASNVNQAPTGNVDSCSPPDISSEAAKQNNIQSNSNGTPNNRSNGSDDMGSTTNNAFTTNSDEKQLPNKSTPVVVHKHHTSPLQPVLPCAIEGDAVKTTVGQPKAVQQQVQVRHHHHHYHHHHHHVHKLQQQKMVEPDDGSLRSMVSNILTASAGGNAANYGSASGSNNKSNGVNGGSWPKGSGSAPVVEGGKIESDDVTAKKLSGGDGSGSGSGVDQERIARREAALNKFRQKRKERCFEKKVRYQSKKKLAEQRPRVRGQFVRQGVNNDDADS</sequence>
<proteinExistence type="inferred from homology"/>
<comment type="subcellular location">
    <subcellularLocation>
        <location evidence="1 9">Nucleus</location>
    </subcellularLocation>
</comment>
<evidence type="ECO:0000256" key="8">
    <source>
        <dbReference type="PROSITE-ProRule" id="PRU00169"/>
    </source>
</evidence>
<keyword evidence="6" id="KW-0804">Transcription</keyword>
<feature type="region of interest" description="Disordered" evidence="10">
    <location>
        <begin position="605"/>
        <end position="664"/>
    </location>
</feature>
<dbReference type="GO" id="GO:0009736">
    <property type="term" value="P:cytokinin-activated signaling pathway"/>
    <property type="evidence" value="ECO:0007669"/>
    <property type="project" value="InterPro"/>
</dbReference>
<feature type="compositionally biased region" description="Acidic residues" evidence="10">
    <location>
        <begin position="241"/>
        <end position="256"/>
    </location>
</feature>
<dbReference type="InterPro" id="IPR011006">
    <property type="entry name" value="CheY-like_superfamily"/>
</dbReference>
<dbReference type="PANTHER" id="PTHR43874">
    <property type="entry name" value="TWO-COMPONENT RESPONSE REGULATOR"/>
    <property type="match status" value="1"/>
</dbReference>
<evidence type="ECO:0000256" key="5">
    <source>
        <dbReference type="ARBA" id="ARBA00023108"/>
    </source>
</evidence>
<feature type="compositionally biased region" description="Low complexity" evidence="10">
    <location>
        <begin position="605"/>
        <end position="616"/>
    </location>
</feature>
<feature type="compositionally biased region" description="Basic and acidic residues" evidence="10">
    <location>
        <begin position="635"/>
        <end position="644"/>
    </location>
</feature>